<dbReference type="STRING" id="1619308.B5808_08500"/>
<accession>A0A1X9LJC6</accession>
<dbReference type="EMBL" id="CP020715">
    <property type="protein sequence ID" value="ARJ05247.1"/>
    <property type="molecule type" value="Genomic_DNA"/>
</dbReference>
<gene>
    <name evidence="1" type="ORF">B5808_08500</name>
</gene>
<proteinExistence type="predicted"/>
<dbReference type="KEGG" id="cphy:B5808_08500"/>
<organism evidence="1 2">
    <name type="scientific">Cnuibacter physcomitrellae</name>
    <dbReference type="NCBI Taxonomy" id="1619308"/>
    <lineage>
        <taxon>Bacteria</taxon>
        <taxon>Bacillati</taxon>
        <taxon>Actinomycetota</taxon>
        <taxon>Actinomycetes</taxon>
        <taxon>Micrococcales</taxon>
        <taxon>Microbacteriaceae</taxon>
        <taxon>Cnuibacter</taxon>
    </lineage>
</organism>
<evidence type="ECO:0000313" key="1">
    <source>
        <dbReference type="EMBL" id="ARJ05247.1"/>
    </source>
</evidence>
<keyword evidence="2" id="KW-1185">Reference proteome</keyword>
<reference evidence="1 2" key="1">
    <citation type="submission" date="2017-04" db="EMBL/GenBank/DDBJ databases">
        <authorList>
            <person name="Afonso C.L."/>
            <person name="Miller P.J."/>
            <person name="Scott M.A."/>
            <person name="Spackman E."/>
            <person name="Goraichik I."/>
            <person name="Dimitrov K.M."/>
            <person name="Suarez D.L."/>
            <person name="Swayne D.E."/>
        </authorList>
    </citation>
    <scope>NUCLEOTIDE SEQUENCE [LARGE SCALE GENOMIC DNA]</scope>
    <source>
        <strain evidence="2">XA(T)</strain>
    </source>
</reference>
<name>A0A1X9LJC6_9MICO</name>
<evidence type="ECO:0000313" key="2">
    <source>
        <dbReference type="Proteomes" id="UP000192775"/>
    </source>
</evidence>
<protein>
    <submittedName>
        <fullName evidence="1">Uncharacterized protein</fullName>
    </submittedName>
</protein>
<dbReference type="Proteomes" id="UP000192775">
    <property type="component" value="Chromosome"/>
</dbReference>
<dbReference type="AlphaFoldDB" id="A0A1X9LJC6"/>
<sequence>MDGIEEGTLEDLSGSADERMQRLLELEAEGTLPPQWVRDQLTLALKAWAEAETRLGIEDERREDY</sequence>